<comment type="caution">
    <text evidence="1">The sequence shown here is derived from an EMBL/GenBank/DDBJ whole genome shotgun (WGS) entry which is preliminary data.</text>
</comment>
<evidence type="ECO:0000313" key="1">
    <source>
        <dbReference type="EMBL" id="CAL1294275.1"/>
    </source>
</evidence>
<evidence type="ECO:0000313" key="2">
    <source>
        <dbReference type="Proteomes" id="UP001497382"/>
    </source>
</evidence>
<dbReference type="Proteomes" id="UP001497382">
    <property type="component" value="Unassembled WGS sequence"/>
</dbReference>
<dbReference type="EMBL" id="CAXIEN010000341">
    <property type="protein sequence ID" value="CAL1294275.1"/>
    <property type="molecule type" value="Genomic_DNA"/>
</dbReference>
<name>A0AAV2BEG0_9ARAC</name>
<reference evidence="1 2" key="1">
    <citation type="submission" date="2024-04" db="EMBL/GenBank/DDBJ databases">
        <authorList>
            <person name="Rising A."/>
            <person name="Reimegard J."/>
            <person name="Sonavane S."/>
            <person name="Akerstrom W."/>
            <person name="Nylinder S."/>
            <person name="Hedman E."/>
            <person name="Kallberg Y."/>
        </authorList>
    </citation>
    <scope>NUCLEOTIDE SEQUENCE [LARGE SCALE GENOMIC DNA]</scope>
</reference>
<gene>
    <name evidence="1" type="ORF">LARSCL_LOCUS18618</name>
</gene>
<protein>
    <submittedName>
        <fullName evidence="1">Uncharacterized protein</fullName>
    </submittedName>
</protein>
<sequence>MCKRRDQDHDCSDPRFLADRKMGGDRAQTPAALAWRIRNRTDSIEIRVGQYRPFNTSSKKLIDILFLLCSSNYPILKFLSSTTPYCVFQHRCSNTLSGLII</sequence>
<dbReference type="AlphaFoldDB" id="A0AAV2BEG0"/>
<feature type="non-terminal residue" evidence="1">
    <location>
        <position position="101"/>
    </location>
</feature>
<organism evidence="1 2">
    <name type="scientific">Larinioides sclopetarius</name>
    <dbReference type="NCBI Taxonomy" id="280406"/>
    <lineage>
        <taxon>Eukaryota</taxon>
        <taxon>Metazoa</taxon>
        <taxon>Ecdysozoa</taxon>
        <taxon>Arthropoda</taxon>
        <taxon>Chelicerata</taxon>
        <taxon>Arachnida</taxon>
        <taxon>Araneae</taxon>
        <taxon>Araneomorphae</taxon>
        <taxon>Entelegynae</taxon>
        <taxon>Araneoidea</taxon>
        <taxon>Araneidae</taxon>
        <taxon>Larinioides</taxon>
    </lineage>
</organism>
<accession>A0AAV2BEG0</accession>
<proteinExistence type="predicted"/>
<keyword evidence="2" id="KW-1185">Reference proteome</keyword>